<proteinExistence type="predicted"/>
<reference evidence="1" key="1">
    <citation type="submission" date="2020-04" db="EMBL/GenBank/DDBJ databases">
        <authorList>
            <person name="Alioto T."/>
            <person name="Alioto T."/>
            <person name="Gomez Garrido J."/>
        </authorList>
    </citation>
    <scope>NUCLEOTIDE SEQUENCE</scope>
    <source>
        <strain evidence="1">A484AB</strain>
    </source>
</reference>
<organism evidence="1 2">
    <name type="scientific">Paramuricea clavata</name>
    <name type="common">Red gorgonian</name>
    <name type="synonym">Violescent sea-whip</name>
    <dbReference type="NCBI Taxonomy" id="317549"/>
    <lineage>
        <taxon>Eukaryota</taxon>
        <taxon>Metazoa</taxon>
        <taxon>Cnidaria</taxon>
        <taxon>Anthozoa</taxon>
        <taxon>Octocorallia</taxon>
        <taxon>Malacalcyonacea</taxon>
        <taxon>Plexauridae</taxon>
        <taxon>Paramuricea</taxon>
    </lineage>
</organism>
<gene>
    <name evidence="1" type="ORF">PACLA_8A017157</name>
</gene>
<sequence>EEITNLFNEYFSEIEEKLSVEIPSTNVKYVDYIKHNECTFDFVEITKDEVLTELKNLKANKGSGPDNISPKFLKDSSYVISSTLTSIFNQSLKMEKFPDEWALARVSPIFKAGLKTELGNYRPISVLTAVSKVFEKILYKQI</sequence>
<accession>A0A6S7GVV2</accession>
<dbReference type="AlphaFoldDB" id="A0A6S7GVV2"/>
<dbReference type="OrthoDB" id="5989151at2759"/>
<comment type="caution">
    <text evidence="1">The sequence shown here is derived from an EMBL/GenBank/DDBJ whole genome shotgun (WGS) entry which is preliminary data.</text>
</comment>
<name>A0A6S7GVV2_PARCT</name>
<feature type="non-terminal residue" evidence="1">
    <location>
        <position position="142"/>
    </location>
</feature>
<dbReference type="PANTHER" id="PTHR33395:SF22">
    <property type="entry name" value="REVERSE TRANSCRIPTASE DOMAIN-CONTAINING PROTEIN"/>
    <property type="match status" value="1"/>
</dbReference>
<feature type="non-terminal residue" evidence="1">
    <location>
        <position position="1"/>
    </location>
</feature>
<protein>
    <submittedName>
        <fullName evidence="1">Uncharacterized protein</fullName>
    </submittedName>
</protein>
<dbReference type="Proteomes" id="UP001152795">
    <property type="component" value="Unassembled WGS sequence"/>
</dbReference>
<keyword evidence="2" id="KW-1185">Reference proteome</keyword>
<dbReference type="EMBL" id="CACRXK020003114">
    <property type="protein sequence ID" value="CAB3997494.1"/>
    <property type="molecule type" value="Genomic_DNA"/>
</dbReference>
<evidence type="ECO:0000313" key="2">
    <source>
        <dbReference type="Proteomes" id="UP001152795"/>
    </source>
</evidence>
<evidence type="ECO:0000313" key="1">
    <source>
        <dbReference type="EMBL" id="CAB3997494.1"/>
    </source>
</evidence>
<dbReference type="PANTHER" id="PTHR33395">
    <property type="entry name" value="TRANSCRIPTASE, PUTATIVE-RELATED-RELATED"/>
    <property type="match status" value="1"/>
</dbReference>